<dbReference type="OrthoDB" id="26679at2759"/>
<dbReference type="GO" id="GO:0005739">
    <property type="term" value="C:mitochondrion"/>
    <property type="evidence" value="ECO:0007669"/>
    <property type="project" value="UniProtKB-SubCell"/>
</dbReference>
<name>A0A8H8DIX4_9FUNG</name>
<feature type="compositionally biased region" description="Basic residues" evidence="5">
    <location>
        <begin position="1"/>
        <end position="11"/>
    </location>
</feature>
<proteinExistence type="inferred from homology"/>
<evidence type="ECO:0000256" key="4">
    <source>
        <dbReference type="ARBA" id="ARBA00040604"/>
    </source>
</evidence>
<evidence type="ECO:0000313" key="7">
    <source>
        <dbReference type="EMBL" id="KAG5459921.1"/>
    </source>
</evidence>
<keyword evidence="8" id="KW-1185">Reference proteome</keyword>
<comment type="caution">
    <text evidence="7">The sequence shown here is derived from an EMBL/GenBank/DDBJ whole genome shotgun (WGS) entry which is preliminary data.</text>
</comment>
<feature type="domain" description="TLDc" evidence="6">
    <location>
        <begin position="141"/>
        <end position="404"/>
    </location>
</feature>
<dbReference type="EMBL" id="JAEFCI010006060">
    <property type="protein sequence ID" value="KAG5459921.1"/>
    <property type="molecule type" value="Genomic_DNA"/>
</dbReference>
<dbReference type="GO" id="GO:0006979">
    <property type="term" value="P:response to oxidative stress"/>
    <property type="evidence" value="ECO:0007669"/>
    <property type="project" value="TreeGrafter"/>
</dbReference>
<evidence type="ECO:0000256" key="5">
    <source>
        <dbReference type="SAM" id="MobiDB-lite"/>
    </source>
</evidence>
<dbReference type="Proteomes" id="UP000673691">
    <property type="component" value="Unassembled WGS sequence"/>
</dbReference>
<dbReference type="PANTHER" id="PTHR23354">
    <property type="entry name" value="NUCLEOLAR PROTEIN 7/ESTROGEN RECEPTOR COACTIVATOR-RELATED"/>
    <property type="match status" value="1"/>
</dbReference>
<comment type="similarity">
    <text evidence="2">Belongs to the OXR1 family.</text>
</comment>
<organism evidence="7 8">
    <name type="scientific">Olpidium bornovanus</name>
    <dbReference type="NCBI Taxonomy" id="278681"/>
    <lineage>
        <taxon>Eukaryota</taxon>
        <taxon>Fungi</taxon>
        <taxon>Fungi incertae sedis</taxon>
        <taxon>Olpidiomycota</taxon>
        <taxon>Olpidiomycotina</taxon>
        <taxon>Olpidiomycetes</taxon>
        <taxon>Olpidiales</taxon>
        <taxon>Olpidiaceae</taxon>
        <taxon>Olpidium</taxon>
    </lineage>
</organism>
<dbReference type="SMART" id="SM00584">
    <property type="entry name" value="TLDc"/>
    <property type="match status" value="1"/>
</dbReference>
<comment type="subcellular location">
    <subcellularLocation>
        <location evidence="1">Mitochondrion</location>
    </subcellularLocation>
</comment>
<gene>
    <name evidence="7" type="ORF">BJ554DRAFT_8099</name>
</gene>
<keyword evidence="3" id="KW-0496">Mitochondrion</keyword>
<reference evidence="7 8" key="1">
    <citation type="journal article" name="Sci. Rep.">
        <title>Genome-scale phylogenetic analyses confirm Olpidium as the closest living zoosporic fungus to the non-flagellated, terrestrial fungi.</title>
        <authorList>
            <person name="Chang Y."/>
            <person name="Rochon D."/>
            <person name="Sekimoto S."/>
            <person name="Wang Y."/>
            <person name="Chovatia M."/>
            <person name="Sandor L."/>
            <person name="Salamov A."/>
            <person name="Grigoriev I.V."/>
            <person name="Stajich J.E."/>
            <person name="Spatafora J.W."/>
        </authorList>
    </citation>
    <scope>NUCLEOTIDE SEQUENCE [LARGE SCALE GENOMIC DNA]</scope>
    <source>
        <strain evidence="7">S191</strain>
    </source>
</reference>
<feature type="region of interest" description="Disordered" evidence="5">
    <location>
        <begin position="1"/>
        <end position="42"/>
    </location>
</feature>
<dbReference type="InterPro" id="IPR006571">
    <property type="entry name" value="TLDc_dom"/>
</dbReference>
<sequence>MSAAWRRRRRYSTGSVYTAGHRAQIDSPSDGSSDKDTDEGECETDFAEIELRRPLSGSALFSTHSLVDLKSLPAVRLEGRNPGAEEILTEDIANTVRKVQQAFFVFILSHQNVPERLFRYQFSPFLPSAAPVRPAFATDWHIFLETMPAQLRESLPPRQRLEERWRLLYSLEQHGISLSTMYDKVAGKWALILAVKDTKENVCRVPVGRFPRKRSRPFCSSDGLKLRKLIFAANHVRVFTHCCLKQIFGAYLNEPLKAANPKHFGKYYGTGERCVCVRPVPRFLPGRLCPPSPSGRAIFPPPSSCLFAHLGLGLSSSIGQLPVEGDQREESQCSHGGARVSVDRAERFNGKFGLWLDQEFTRGHSATVPTYDNEPLAVSEVADGAPPAVCEDFECLALEVWGVPKDIAVLDE</sequence>
<dbReference type="PROSITE" id="PS51886">
    <property type="entry name" value="TLDC"/>
    <property type="match status" value="1"/>
</dbReference>
<dbReference type="PANTHER" id="PTHR23354:SF62">
    <property type="entry name" value="MUSTARD, ISOFORM V"/>
    <property type="match status" value="1"/>
</dbReference>
<evidence type="ECO:0000256" key="1">
    <source>
        <dbReference type="ARBA" id="ARBA00004173"/>
    </source>
</evidence>
<accession>A0A8H8DIX4</accession>
<protein>
    <recommendedName>
        <fullName evidence="4">Oxidation resistance protein 1</fullName>
    </recommendedName>
</protein>
<dbReference type="AlphaFoldDB" id="A0A8H8DIX4"/>
<dbReference type="GO" id="GO:0005634">
    <property type="term" value="C:nucleus"/>
    <property type="evidence" value="ECO:0007669"/>
    <property type="project" value="TreeGrafter"/>
</dbReference>
<evidence type="ECO:0000256" key="2">
    <source>
        <dbReference type="ARBA" id="ARBA00009540"/>
    </source>
</evidence>
<evidence type="ECO:0000256" key="3">
    <source>
        <dbReference type="ARBA" id="ARBA00023128"/>
    </source>
</evidence>
<dbReference type="Pfam" id="PF07534">
    <property type="entry name" value="TLD"/>
    <property type="match status" value="1"/>
</dbReference>
<evidence type="ECO:0000259" key="6">
    <source>
        <dbReference type="PROSITE" id="PS51886"/>
    </source>
</evidence>
<evidence type="ECO:0000313" key="8">
    <source>
        <dbReference type="Proteomes" id="UP000673691"/>
    </source>
</evidence>